<protein>
    <submittedName>
        <fullName evidence="2">Uncharacterized protein</fullName>
    </submittedName>
</protein>
<organism evidence="2 3">
    <name type="scientific">Mycena pura</name>
    <dbReference type="NCBI Taxonomy" id="153505"/>
    <lineage>
        <taxon>Eukaryota</taxon>
        <taxon>Fungi</taxon>
        <taxon>Dikarya</taxon>
        <taxon>Basidiomycota</taxon>
        <taxon>Agaricomycotina</taxon>
        <taxon>Agaricomycetes</taxon>
        <taxon>Agaricomycetidae</taxon>
        <taxon>Agaricales</taxon>
        <taxon>Marasmiineae</taxon>
        <taxon>Mycenaceae</taxon>
        <taxon>Mycena</taxon>
    </lineage>
</organism>
<reference evidence="2" key="1">
    <citation type="submission" date="2023-03" db="EMBL/GenBank/DDBJ databases">
        <title>Massive genome expansion in bonnet fungi (Mycena s.s.) driven by repeated elements and novel gene families across ecological guilds.</title>
        <authorList>
            <consortium name="Lawrence Berkeley National Laboratory"/>
            <person name="Harder C.B."/>
            <person name="Miyauchi S."/>
            <person name="Viragh M."/>
            <person name="Kuo A."/>
            <person name="Thoen E."/>
            <person name="Andreopoulos B."/>
            <person name="Lu D."/>
            <person name="Skrede I."/>
            <person name="Drula E."/>
            <person name="Henrissat B."/>
            <person name="Morin E."/>
            <person name="Kohler A."/>
            <person name="Barry K."/>
            <person name="LaButti K."/>
            <person name="Morin E."/>
            <person name="Salamov A."/>
            <person name="Lipzen A."/>
            <person name="Mereny Z."/>
            <person name="Hegedus B."/>
            <person name="Baldrian P."/>
            <person name="Stursova M."/>
            <person name="Weitz H."/>
            <person name="Taylor A."/>
            <person name="Grigoriev I.V."/>
            <person name="Nagy L.G."/>
            <person name="Martin F."/>
            <person name="Kauserud H."/>
        </authorList>
    </citation>
    <scope>NUCLEOTIDE SEQUENCE</scope>
    <source>
        <strain evidence="2">9144</strain>
    </source>
</reference>
<comment type="caution">
    <text evidence="2">The sequence shown here is derived from an EMBL/GenBank/DDBJ whole genome shotgun (WGS) entry which is preliminary data.</text>
</comment>
<gene>
    <name evidence="2" type="ORF">GGX14DRAFT_623147</name>
</gene>
<evidence type="ECO:0000313" key="3">
    <source>
        <dbReference type="Proteomes" id="UP001219525"/>
    </source>
</evidence>
<dbReference type="EMBL" id="JARJCW010000025">
    <property type="protein sequence ID" value="KAJ7211606.1"/>
    <property type="molecule type" value="Genomic_DNA"/>
</dbReference>
<feature type="signal peptide" evidence="1">
    <location>
        <begin position="1"/>
        <end position="21"/>
    </location>
</feature>
<name>A0AAD6VJQ3_9AGAR</name>
<evidence type="ECO:0000313" key="2">
    <source>
        <dbReference type="EMBL" id="KAJ7211606.1"/>
    </source>
</evidence>
<dbReference type="AlphaFoldDB" id="A0AAD6VJQ3"/>
<sequence>MPSFSQIAAFSTLALAAFAAAAPVAAPKRQAATLNDVLTATLAKLTPLTSSLCTRLLPFLPLFRSSLTQSAPASLTSANATAGVVGPLTQQISTIVNGAVSQVSALASQPIDAVLATADGVLDASDAAQLLAPVINTLIGALNDALGVAQLAGVTAVIQPLLDDVSATVAPLLNVVAPLVNGVLAATAPLLSPALATLNDLDLGSVVDLVESVL</sequence>
<dbReference type="Proteomes" id="UP001219525">
    <property type="component" value="Unassembled WGS sequence"/>
</dbReference>
<accession>A0AAD6VJQ3</accession>
<keyword evidence="1" id="KW-0732">Signal</keyword>
<keyword evidence="3" id="KW-1185">Reference proteome</keyword>
<feature type="chain" id="PRO_5041993892" evidence="1">
    <location>
        <begin position="22"/>
        <end position="214"/>
    </location>
</feature>
<evidence type="ECO:0000256" key="1">
    <source>
        <dbReference type="SAM" id="SignalP"/>
    </source>
</evidence>
<proteinExistence type="predicted"/>